<dbReference type="EMBL" id="CTRP01000016">
    <property type="protein sequence ID" value="CQR75202.1"/>
    <property type="molecule type" value="Genomic_DNA"/>
</dbReference>
<gene>
    <name evidence="1" type="ORF">SpAn4DRAFT_4566</name>
</gene>
<dbReference type="AlphaFoldDB" id="A0A0U1L671"/>
<protein>
    <recommendedName>
        <fullName evidence="3">Transcriptional regulator, TetR family</fullName>
    </recommendedName>
</protein>
<evidence type="ECO:0000313" key="2">
    <source>
        <dbReference type="Proteomes" id="UP000049855"/>
    </source>
</evidence>
<keyword evidence="2" id="KW-1185">Reference proteome</keyword>
<name>A0A0U1L671_9FIRM</name>
<evidence type="ECO:0000313" key="1">
    <source>
        <dbReference type="EMBL" id="CQR75202.1"/>
    </source>
</evidence>
<reference evidence="2" key="1">
    <citation type="submission" date="2015-03" db="EMBL/GenBank/DDBJ databases">
        <authorList>
            <person name="Nijsse Bart"/>
        </authorList>
    </citation>
    <scope>NUCLEOTIDE SEQUENCE [LARGE SCALE GENOMIC DNA]</scope>
</reference>
<evidence type="ECO:0008006" key="3">
    <source>
        <dbReference type="Google" id="ProtNLM"/>
    </source>
</evidence>
<accession>A0A0U1L671</accession>
<proteinExistence type="predicted"/>
<organism evidence="1 2">
    <name type="scientific">Sporomusa ovata</name>
    <dbReference type="NCBI Taxonomy" id="2378"/>
    <lineage>
        <taxon>Bacteria</taxon>
        <taxon>Bacillati</taxon>
        <taxon>Bacillota</taxon>
        <taxon>Negativicutes</taxon>
        <taxon>Selenomonadales</taxon>
        <taxon>Sporomusaceae</taxon>
        <taxon>Sporomusa</taxon>
    </lineage>
</organism>
<dbReference type="Proteomes" id="UP000049855">
    <property type="component" value="Unassembled WGS sequence"/>
</dbReference>
<sequence>MELRESQWQRIATAINSGIASSPLRPVDTKLVQIMADGMLLAPFRQPPPALAELLDILLFGIARRAP</sequence>